<proteinExistence type="predicted"/>
<gene>
    <name evidence="3" type="ordered locus">Desti_0729</name>
</gene>
<sequence>MFKRVLFTALCLLSAATLAVAHDAWIEKRDGELVVLYGHRERHDPYDPQKIKDPKAYDPKGVAVPVDIVKHKENATLALKGNAAIVSVFFDNGYWVKTTDTTNVWKNLPKREAQKQFTVLDSSKVQKYAKTILASCEASTKPIGLPFEIVPEKDPLTVKPGDILPLKVLLDGKPLEGVVIKTGDSSHSESKQEIKTDKDGKASVPISKPGPQSINVFQKLSLKNDPDADGLSNSASLTFEIK</sequence>
<protein>
    <submittedName>
        <fullName evidence="3">ABC-type Co2+ transport system, periplasmic component</fullName>
    </submittedName>
</protein>
<dbReference type="Proteomes" id="UP000006055">
    <property type="component" value="Chromosome"/>
</dbReference>
<organism evidence="3 4">
    <name type="scientific">Desulfomonile tiedjei (strain ATCC 49306 / DSM 6799 / DCB-1)</name>
    <dbReference type="NCBI Taxonomy" id="706587"/>
    <lineage>
        <taxon>Bacteria</taxon>
        <taxon>Pseudomonadati</taxon>
        <taxon>Thermodesulfobacteriota</taxon>
        <taxon>Desulfomonilia</taxon>
        <taxon>Desulfomonilales</taxon>
        <taxon>Desulfomonilaceae</taxon>
        <taxon>Desulfomonile</taxon>
    </lineage>
</organism>
<dbReference type="InterPro" id="IPR019613">
    <property type="entry name" value="DUF4198"/>
</dbReference>
<evidence type="ECO:0000256" key="1">
    <source>
        <dbReference type="SAM" id="MobiDB-lite"/>
    </source>
</evidence>
<dbReference type="KEGG" id="dti:Desti_0729"/>
<dbReference type="eggNOG" id="COG5266">
    <property type="taxonomic scope" value="Bacteria"/>
</dbReference>
<accession>I4C1L4</accession>
<dbReference type="EMBL" id="CP003360">
    <property type="protein sequence ID" value="AFM23455.1"/>
    <property type="molecule type" value="Genomic_DNA"/>
</dbReference>
<dbReference type="Pfam" id="PF10670">
    <property type="entry name" value="DUF4198"/>
    <property type="match status" value="1"/>
</dbReference>
<name>I4C1L4_DESTA</name>
<dbReference type="STRING" id="706587.Desti_0729"/>
<feature type="signal peptide" evidence="2">
    <location>
        <begin position="1"/>
        <end position="21"/>
    </location>
</feature>
<reference evidence="4" key="1">
    <citation type="submission" date="2012-06" db="EMBL/GenBank/DDBJ databases">
        <title>Complete sequence of chromosome of Desulfomonile tiedjei DSM 6799.</title>
        <authorList>
            <person name="Lucas S."/>
            <person name="Copeland A."/>
            <person name="Lapidus A."/>
            <person name="Glavina del Rio T."/>
            <person name="Dalin E."/>
            <person name="Tice H."/>
            <person name="Bruce D."/>
            <person name="Goodwin L."/>
            <person name="Pitluck S."/>
            <person name="Peters L."/>
            <person name="Ovchinnikova G."/>
            <person name="Zeytun A."/>
            <person name="Lu M."/>
            <person name="Kyrpides N."/>
            <person name="Mavromatis K."/>
            <person name="Ivanova N."/>
            <person name="Brettin T."/>
            <person name="Detter J.C."/>
            <person name="Han C."/>
            <person name="Larimer F."/>
            <person name="Land M."/>
            <person name="Hauser L."/>
            <person name="Markowitz V."/>
            <person name="Cheng J.-F."/>
            <person name="Hugenholtz P."/>
            <person name="Woyke T."/>
            <person name="Wu D."/>
            <person name="Spring S."/>
            <person name="Schroeder M."/>
            <person name="Brambilla E."/>
            <person name="Klenk H.-P."/>
            <person name="Eisen J.A."/>
        </authorList>
    </citation>
    <scope>NUCLEOTIDE SEQUENCE [LARGE SCALE GENOMIC DNA]</scope>
    <source>
        <strain evidence="4">ATCC 49306 / DSM 6799 / DCB-1</strain>
    </source>
</reference>
<keyword evidence="2" id="KW-0732">Signal</keyword>
<dbReference type="RefSeq" id="WP_014808611.1">
    <property type="nucleotide sequence ID" value="NC_018025.1"/>
</dbReference>
<evidence type="ECO:0000313" key="4">
    <source>
        <dbReference type="Proteomes" id="UP000006055"/>
    </source>
</evidence>
<evidence type="ECO:0000313" key="3">
    <source>
        <dbReference type="EMBL" id="AFM23455.1"/>
    </source>
</evidence>
<feature type="compositionally biased region" description="Basic and acidic residues" evidence="1">
    <location>
        <begin position="184"/>
        <end position="201"/>
    </location>
</feature>
<evidence type="ECO:0000256" key="2">
    <source>
        <dbReference type="SAM" id="SignalP"/>
    </source>
</evidence>
<dbReference type="OrthoDB" id="2911at2"/>
<feature type="chain" id="PRO_5003687261" evidence="2">
    <location>
        <begin position="22"/>
        <end position="242"/>
    </location>
</feature>
<dbReference type="AlphaFoldDB" id="I4C1L4"/>
<feature type="region of interest" description="Disordered" evidence="1">
    <location>
        <begin position="180"/>
        <end position="212"/>
    </location>
</feature>
<dbReference type="HOGENOM" id="CLU_096093_1_0_7"/>
<keyword evidence="4" id="KW-1185">Reference proteome</keyword>